<dbReference type="GeneID" id="25037285"/>
<dbReference type="Gene3D" id="3.30.710.10">
    <property type="entry name" value="Potassium Channel Kv1.1, Chain A"/>
    <property type="match status" value="1"/>
</dbReference>
<gene>
    <name evidence="1" type="ORF">SPOG_02964</name>
</gene>
<dbReference type="HOGENOM" id="CLU_028899_0_0_1"/>
<protein>
    <submittedName>
        <fullName evidence="1">Phosphatase activator</fullName>
    </submittedName>
</protein>
<dbReference type="RefSeq" id="XP_013021079.1">
    <property type="nucleotide sequence ID" value="XM_013165625.1"/>
</dbReference>
<dbReference type="AlphaFoldDB" id="S9W1A6"/>
<dbReference type="STRING" id="653667.S9W1A6"/>
<dbReference type="OMA" id="HKLLLFW"/>
<dbReference type="Proteomes" id="UP000015464">
    <property type="component" value="Unassembled WGS sequence"/>
</dbReference>
<evidence type="ECO:0000313" key="2">
    <source>
        <dbReference type="Proteomes" id="UP000015464"/>
    </source>
</evidence>
<dbReference type="EMBL" id="KE546988">
    <property type="protein sequence ID" value="EPY53803.1"/>
    <property type="molecule type" value="Genomic_DNA"/>
</dbReference>
<reference evidence="1 2" key="1">
    <citation type="journal article" date="2011" name="Science">
        <title>Comparative functional genomics of the fission yeasts.</title>
        <authorList>
            <person name="Rhind N."/>
            <person name="Chen Z."/>
            <person name="Yassour M."/>
            <person name="Thompson D.A."/>
            <person name="Haas B.J."/>
            <person name="Habib N."/>
            <person name="Wapinski I."/>
            <person name="Roy S."/>
            <person name="Lin M.F."/>
            <person name="Heiman D.I."/>
            <person name="Young S.K."/>
            <person name="Furuya K."/>
            <person name="Guo Y."/>
            <person name="Pidoux A."/>
            <person name="Chen H.M."/>
            <person name="Robbertse B."/>
            <person name="Goldberg J.M."/>
            <person name="Aoki K."/>
            <person name="Bayne E.H."/>
            <person name="Berlin A.M."/>
            <person name="Desjardins C.A."/>
            <person name="Dobbs E."/>
            <person name="Dukaj L."/>
            <person name="Fan L."/>
            <person name="FitzGerald M.G."/>
            <person name="French C."/>
            <person name="Gujja S."/>
            <person name="Hansen K."/>
            <person name="Keifenheim D."/>
            <person name="Levin J.Z."/>
            <person name="Mosher R.A."/>
            <person name="Mueller C.A."/>
            <person name="Pfiffner J."/>
            <person name="Priest M."/>
            <person name="Russ C."/>
            <person name="Smialowska A."/>
            <person name="Swoboda P."/>
            <person name="Sykes S.M."/>
            <person name="Vaughn M."/>
            <person name="Vengrova S."/>
            <person name="Yoder R."/>
            <person name="Zeng Q."/>
            <person name="Allshire R."/>
            <person name="Baulcombe D."/>
            <person name="Birren B.W."/>
            <person name="Brown W."/>
            <person name="Ekwall K."/>
            <person name="Kellis M."/>
            <person name="Leatherwood J."/>
            <person name="Levin H."/>
            <person name="Margalit H."/>
            <person name="Martienssen R."/>
            <person name="Nieduszynski C.A."/>
            <person name="Spatafora J.W."/>
            <person name="Friedman N."/>
            <person name="Dalgaard J.Z."/>
            <person name="Baumann P."/>
            <person name="Niki H."/>
            <person name="Regev A."/>
            <person name="Nusbaum C."/>
        </authorList>
    </citation>
    <scope>NUCLEOTIDE SEQUENCE [LARGE SCALE GENOMIC DNA]</scope>
    <source>
        <strain evidence="2">OY26 / ATCC MYA-4695 / CBS 11777 / NBRC 106824 / NRRL Y48691</strain>
    </source>
</reference>
<accession>S9W1A6</accession>
<evidence type="ECO:0000313" key="1">
    <source>
        <dbReference type="EMBL" id="EPY53803.1"/>
    </source>
</evidence>
<proteinExistence type="predicted"/>
<keyword evidence="2" id="KW-1185">Reference proteome</keyword>
<dbReference type="eggNOG" id="ENOG502RXS0">
    <property type="taxonomic scope" value="Eukaryota"/>
</dbReference>
<dbReference type="InterPro" id="IPR011333">
    <property type="entry name" value="SKP1/BTB/POZ_sf"/>
</dbReference>
<dbReference type="OrthoDB" id="9451547at2759"/>
<sequence>MSSVITHAQDAPIVAADTSYSYEQVNPKIQLFVRGVIFELFRNELLSLPESVLMCLFPRGLMLDYEIQEHLTNNRPLIFQTADFDPSIFGYIVSYFRMMESRINDEIQFISPPVPSFPGKCGIIFLKEDIEFYVIPPMFPETQSAMEVKPIDLARTKQKVARQLLQEKRIFDCLHVTNSTPEESAEKNLVRMLCYSGFSEDDEWKLRIQEPHRACITSATLTNLDFSADKGPVSDPNYFPVFHKLLLFWQKPARKCWWDSAMKTDFNGIEFPVWVRRVWTLELAVLGSASSEPLVV</sequence>
<dbReference type="SUPFAM" id="SSF54695">
    <property type="entry name" value="POZ domain"/>
    <property type="match status" value="1"/>
</dbReference>
<name>S9W1A6_SCHCR</name>
<organism evidence="1 2">
    <name type="scientific">Schizosaccharomyces cryophilus (strain OY26 / ATCC MYA-4695 / CBS 11777 / NBRC 106824 / NRRL Y48691)</name>
    <name type="common">Fission yeast</name>
    <dbReference type="NCBI Taxonomy" id="653667"/>
    <lineage>
        <taxon>Eukaryota</taxon>
        <taxon>Fungi</taxon>
        <taxon>Dikarya</taxon>
        <taxon>Ascomycota</taxon>
        <taxon>Taphrinomycotina</taxon>
        <taxon>Schizosaccharomycetes</taxon>
        <taxon>Schizosaccharomycetales</taxon>
        <taxon>Schizosaccharomycetaceae</taxon>
        <taxon>Schizosaccharomyces</taxon>
    </lineage>
</organism>